<evidence type="ECO:0000313" key="15">
    <source>
        <dbReference type="EMBL" id="KKE82615.1"/>
    </source>
</evidence>
<keyword evidence="4 12" id="KW-0813">Transport</keyword>
<keyword evidence="9 13" id="KW-1133">Transmembrane helix</keyword>
<evidence type="ECO:0000256" key="5">
    <source>
        <dbReference type="ARBA" id="ARBA00022475"/>
    </source>
</evidence>
<keyword evidence="6" id="KW-0997">Cell inner membrane</keyword>
<dbReference type="GO" id="GO:0017038">
    <property type="term" value="P:protein import"/>
    <property type="evidence" value="ECO:0007669"/>
    <property type="project" value="TreeGrafter"/>
</dbReference>
<feature type="transmembrane region" description="Helical" evidence="13">
    <location>
        <begin position="169"/>
        <end position="194"/>
    </location>
</feature>
<reference evidence="15 16" key="1">
    <citation type="journal article" date="2015" name="BMC Genomics">
        <title>Genome mining reveals unlocked bioactive potential of marine Gram-negative bacteria.</title>
        <authorList>
            <person name="Machado H."/>
            <person name="Sonnenschein E.C."/>
            <person name="Melchiorsen J."/>
            <person name="Gram L."/>
        </authorList>
    </citation>
    <scope>NUCLEOTIDE SEQUENCE [LARGE SCALE GENOMIC DNA]</scope>
    <source>
        <strain evidence="15 16">S4054</strain>
    </source>
</reference>
<keyword evidence="7 13" id="KW-0812">Transmembrane</keyword>
<keyword evidence="5" id="KW-1003">Cell membrane</keyword>
<evidence type="ECO:0000256" key="13">
    <source>
        <dbReference type="SAM" id="Phobius"/>
    </source>
</evidence>
<evidence type="ECO:0000256" key="12">
    <source>
        <dbReference type="RuleBase" id="RU004057"/>
    </source>
</evidence>
<dbReference type="GO" id="GO:0005886">
    <property type="term" value="C:plasma membrane"/>
    <property type="evidence" value="ECO:0007669"/>
    <property type="project" value="UniProtKB-SubCell"/>
</dbReference>
<dbReference type="Pfam" id="PF01618">
    <property type="entry name" value="MotA_ExbB"/>
    <property type="match status" value="1"/>
</dbReference>
<dbReference type="RefSeq" id="WP_052961033.1">
    <property type="nucleotide sequence ID" value="NZ_AUXW01000160.1"/>
</dbReference>
<comment type="subcellular location">
    <subcellularLocation>
        <location evidence="1">Cell inner membrane</location>
        <topology evidence="1">Multi-pass membrane protein</topology>
    </subcellularLocation>
    <subcellularLocation>
        <location evidence="12">Membrane</location>
        <topology evidence="12">Multi-pass membrane protein</topology>
    </subcellularLocation>
</comment>
<organism evidence="15 16">
    <name type="scientific">Pseudoalteromonas luteoviolacea S4054</name>
    <dbReference type="NCBI Taxonomy" id="1129367"/>
    <lineage>
        <taxon>Bacteria</taxon>
        <taxon>Pseudomonadati</taxon>
        <taxon>Pseudomonadota</taxon>
        <taxon>Gammaproteobacteria</taxon>
        <taxon>Alteromonadales</taxon>
        <taxon>Pseudoalteromonadaceae</taxon>
        <taxon>Pseudoalteromonas</taxon>
    </lineage>
</organism>
<comment type="similarity">
    <text evidence="12">Belongs to the exbB/tolQ family.</text>
</comment>
<dbReference type="PATRIC" id="fig|1129367.4.peg.3491"/>
<comment type="subunit">
    <text evidence="2">The accessory proteins ExbB and ExbD seem to form a complex with TonB.</text>
</comment>
<keyword evidence="8 12" id="KW-0653">Protein transport</keyword>
<proteinExistence type="inferred from homology"/>
<sequence length="228" mass="25365">MTNIFIYLSQFDPIILAIFLLLLAMSCLTWSRALHLCWSLLCIKRQQNHAKQLWHKQETLIAFTQAHTSPSPKLFKRFGLYYHIAKVGNLAKQQYIDAPSEQLSLSDFLASQLTLYSKRALPKYGLNLLATTAACAPFIGLLGTVWGIHLSLNVIGEQATATLTALAPAIAEALIITGVGIAVAIPAVLFYNFFAKQYEQLQTDLNYFAQQWHNYLLTGHSPAHLSGS</sequence>
<dbReference type="EMBL" id="AUXW01000160">
    <property type="protein sequence ID" value="KKE82615.1"/>
    <property type="molecule type" value="Genomic_DNA"/>
</dbReference>
<evidence type="ECO:0000256" key="10">
    <source>
        <dbReference type="ARBA" id="ARBA00023136"/>
    </source>
</evidence>
<dbReference type="PANTHER" id="PTHR30625:SF14">
    <property type="entry name" value="BIOPOLYMER TRANSPORT PROTEIN EXBB"/>
    <property type="match status" value="1"/>
</dbReference>
<evidence type="ECO:0000256" key="9">
    <source>
        <dbReference type="ARBA" id="ARBA00022989"/>
    </source>
</evidence>
<accession>A0A0F6A8V0</accession>
<dbReference type="PANTHER" id="PTHR30625">
    <property type="entry name" value="PROTEIN TOLQ"/>
    <property type="match status" value="1"/>
</dbReference>
<feature type="transmembrane region" description="Helical" evidence="13">
    <location>
        <begin position="14"/>
        <end position="41"/>
    </location>
</feature>
<evidence type="ECO:0000256" key="8">
    <source>
        <dbReference type="ARBA" id="ARBA00022927"/>
    </source>
</evidence>
<evidence type="ECO:0000313" key="16">
    <source>
        <dbReference type="Proteomes" id="UP000033434"/>
    </source>
</evidence>
<dbReference type="InterPro" id="IPR050790">
    <property type="entry name" value="ExbB/TolQ_transport"/>
</dbReference>
<evidence type="ECO:0000256" key="2">
    <source>
        <dbReference type="ARBA" id="ARBA00011471"/>
    </source>
</evidence>
<feature type="domain" description="MotA/TolQ/ExbB proton channel" evidence="14">
    <location>
        <begin position="119"/>
        <end position="204"/>
    </location>
</feature>
<evidence type="ECO:0000256" key="1">
    <source>
        <dbReference type="ARBA" id="ARBA00004429"/>
    </source>
</evidence>
<protein>
    <recommendedName>
        <fullName evidence="3">Biopolymer transport protein ExbB</fullName>
    </recommendedName>
</protein>
<comment type="function">
    <text evidence="11">Involved in the TonB-dependent energy-dependent transport of various receptor-bound substrates. Protects ExbD from proteolytic degradation and functionally stabilizes TonB.</text>
</comment>
<evidence type="ECO:0000256" key="6">
    <source>
        <dbReference type="ARBA" id="ARBA00022519"/>
    </source>
</evidence>
<evidence type="ECO:0000256" key="11">
    <source>
        <dbReference type="ARBA" id="ARBA00024816"/>
    </source>
</evidence>
<evidence type="ECO:0000259" key="14">
    <source>
        <dbReference type="Pfam" id="PF01618"/>
    </source>
</evidence>
<dbReference type="AlphaFoldDB" id="A0A0F6A8V0"/>
<name>A0A0F6A8V0_9GAMM</name>
<feature type="transmembrane region" description="Helical" evidence="13">
    <location>
        <begin position="126"/>
        <end position="149"/>
    </location>
</feature>
<evidence type="ECO:0000256" key="4">
    <source>
        <dbReference type="ARBA" id="ARBA00022448"/>
    </source>
</evidence>
<dbReference type="InterPro" id="IPR002898">
    <property type="entry name" value="MotA_ExbB_proton_chnl"/>
</dbReference>
<comment type="caution">
    <text evidence="15">The sequence shown here is derived from an EMBL/GenBank/DDBJ whole genome shotgun (WGS) entry which is preliminary data.</text>
</comment>
<dbReference type="Proteomes" id="UP000033434">
    <property type="component" value="Unassembled WGS sequence"/>
</dbReference>
<evidence type="ECO:0000256" key="3">
    <source>
        <dbReference type="ARBA" id="ARBA00022093"/>
    </source>
</evidence>
<evidence type="ECO:0000256" key="7">
    <source>
        <dbReference type="ARBA" id="ARBA00022692"/>
    </source>
</evidence>
<gene>
    <name evidence="15" type="ORF">N479_17545</name>
</gene>
<keyword evidence="10 13" id="KW-0472">Membrane</keyword>